<evidence type="ECO:0000313" key="2">
    <source>
        <dbReference type="EMBL" id="KKY23059.1"/>
    </source>
</evidence>
<proteinExistence type="predicted"/>
<organism evidence="2 4">
    <name type="scientific">Diplodia seriata</name>
    <dbReference type="NCBI Taxonomy" id="420778"/>
    <lineage>
        <taxon>Eukaryota</taxon>
        <taxon>Fungi</taxon>
        <taxon>Dikarya</taxon>
        <taxon>Ascomycota</taxon>
        <taxon>Pezizomycotina</taxon>
        <taxon>Dothideomycetes</taxon>
        <taxon>Dothideomycetes incertae sedis</taxon>
        <taxon>Botryosphaeriales</taxon>
        <taxon>Botryosphaeriaceae</taxon>
        <taxon>Diplodia</taxon>
    </lineage>
</organism>
<dbReference type="AlphaFoldDB" id="A0A0G2EL28"/>
<accession>A0A0G2EL28</accession>
<evidence type="ECO:0000256" key="1">
    <source>
        <dbReference type="SAM" id="MobiDB-lite"/>
    </source>
</evidence>
<dbReference type="InterPro" id="IPR007541">
    <property type="entry name" value="Uncharacterised_BSP"/>
</dbReference>
<reference evidence="2 4" key="2">
    <citation type="submission" date="2015-05" db="EMBL/GenBank/DDBJ databases">
        <title>Distinctive expansion of gene families associated with plant cell wall degradation and secondary metabolism in the genomes of grapevine trunk pathogens.</title>
        <authorList>
            <person name="Lawrence D.P."/>
            <person name="Travadon R."/>
            <person name="Rolshausen P.E."/>
            <person name="Baumgartner K."/>
        </authorList>
    </citation>
    <scope>NUCLEOTIDE SEQUENCE [LARGE SCALE GENOMIC DNA]</scope>
    <source>
        <strain evidence="2">DS831</strain>
    </source>
</reference>
<evidence type="ECO:0000313" key="4">
    <source>
        <dbReference type="Proteomes" id="UP000034182"/>
    </source>
</evidence>
<evidence type="ECO:0000313" key="3">
    <source>
        <dbReference type="EMBL" id="OMP82115.1"/>
    </source>
</evidence>
<gene>
    <name evidence="3" type="ORF">BK809_0006425</name>
    <name evidence="2" type="ORF">UCDDS831_g03184</name>
</gene>
<dbReference type="PANTHER" id="PTHR33321">
    <property type="match status" value="1"/>
</dbReference>
<dbReference type="OrthoDB" id="891726at2759"/>
<protein>
    <submittedName>
        <fullName evidence="2">Putative pbsp domain-containing protein</fullName>
    </submittedName>
</protein>
<dbReference type="STRING" id="420778.A0A0G2EL28"/>
<dbReference type="Proteomes" id="UP000190776">
    <property type="component" value="Unassembled WGS sequence"/>
</dbReference>
<reference evidence="2 4" key="1">
    <citation type="submission" date="2015-03" db="EMBL/GenBank/DDBJ databases">
        <authorList>
            <person name="Morales-Cruz A."/>
            <person name="Amrine K.C."/>
            <person name="Cantu D."/>
        </authorList>
    </citation>
    <scope>NUCLEOTIDE SEQUENCE [LARGE SCALE GENOMIC DNA]</scope>
    <source>
        <strain evidence="2">DS831</strain>
    </source>
</reference>
<sequence>MPPPPVYFQTMTPVPAPEAKKPVLKRKPLLRLELRDLSHEGAKSFLAHLDASQVLEEAVSGVIQVLYSRHSDIPPVRSITLILRSMGGVAYTTGKDIDGDHKEIHFSLDYISNIAKDRRKEEMLGVLRHEMVHCWQWNALGTAPGGLIEGIADYVRLRCGFVPPHWKKEADGDWDAGYQHTGYFLDHLEKTYGHGSVMAINECLRRKEYDEDTFWKEIFGKSVKHLWKEYGHSLQRDENGKDEERADPEIAHEDAPAGVV</sequence>
<dbReference type="EMBL" id="MSZU01000114">
    <property type="protein sequence ID" value="OMP82115.1"/>
    <property type="molecule type" value="Genomic_DNA"/>
</dbReference>
<dbReference type="EMBL" id="LAQI01000070">
    <property type="protein sequence ID" value="KKY23059.1"/>
    <property type="molecule type" value="Genomic_DNA"/>
</dbReference>
<name>A0A0G2EL28_9PEZI</name>
<dbReference type="Proteomes" id="UP000034182">
    <property type="component" value="Unassembled WGS sequence"/>
</dbReference>
<comment type="caution">
    <text evidence="2">The sequence shown here is derived from an EMBL/GenBank/DDBJ whole genome shotgun (WGS) entry which is preliminary data.</text>
</comment>
<dbReference type="Pfam" id="PF04450">
    <property type="entry name" value="BSP"/>
    <property type="match status" value="1"/>
</dbReference>
<dbReference type="PANTHER" id="PTHR33321:SF12">
    <property type="entry name" value="PLANT BASIC SECRETORY PROTEIN (BSP) FAMILY PROTEIN"/>
    <property type="match status" value="1"/>
</dbReference>
<reference evidence="3 5" key="3">
    <citation type="submission" date="2017-01" db="EMBL/GenBank/DDBJ databases">
        <title>Draft genome sequence of Diplodia seriata F98.1, a fungal species involved in grapevine trunk diseases.</title>
        <authorList>
            <person name="Robert-Siegwald G."/>
            <person name="Vallet J."/>
            <person name="Abou-Mansour E."/>
            <person name="Xu J."/>
            <person name="Rey P."/>
            <person name="Bertsch C."/>
            <person name="Rego C."/>
            <person name="Larignon P."/>
            <person name="Fontaine F."/>
            <person name="Lebrun M.-H."/>
        </authorList>
    </citation>
    <scope>NUCLEOTIDE SEQUENCE [LARGE SCALE GENOMIC DNA]</scope>
    <source>
        <strain evidence="3 5">F98.1</strain>
    </source>
</reference>
<evidence type="ECO:0000313" key="5">
    <source>
        <dbReference type="Proteomes" id="UP000190776"/>
    </source>
</evidence>
<feature type="region of interest" description="Disordered" evidence="1">
    <location>
        <begin position="237"/>
        <end position="260"/>
    </location>
</feature>